<dbReference type="PANTHER" id="PTHR31579">
    <property type="entry name" value="OS03G0796600 PROTEIN"/>
    <property type="match status" value="1"/>
</dbReference>
<comment type="caution">
    <text evidence="2">The sequence shown here is derived from an EMBL/GenBank/DDBJ whole genome shotgun (WGS) entry which is preliminary data.</text>
</comment>
<evidence type="ECO:0000313" key="3">
    <source>
        <dbReference type="Proteomes" id="UP000237347"/>
    </source>
</evidence>
<sequence>MPFPMKIQPIDIDAEEPVRTDTVKPAVLKSRLKRLFDRQFPSVLRISSAEKPSGGGEAHGGVAELEPSSVCLAKMVQSFIEDNNETKQQSIATSKYGRNRCNCFNGSSNDSSDDEFDDFACNFGGDSSAGTGSDVFDTLRSLTPCTSVAERNLLADAAKIVDKNNKINKSKEDLRKIVTDGLSSLGYDSSICKSKWDKSLSYPAGEYEYIDVIVEGERLLLDIDFRSEFEIARSTGTYKAILQSLPYIYVGKADRLGQIASIVSEAAKQSLKKKGMHFPPWRKADYMRAKWLSPYTRRTTTIQPQTTHTISTATTNTDTDSDCGDLHLIFGDKTTPSHSHSHSHSSDFSNYSNGKLNDVLLTWQPPAVKPKSLDRSRPNAKPVTGDSSAGTGSDVFDTLRSLTPCTSVAERNLLADAAKIVDKNNKINKSKEDLRKIVTDGLSSLGYDSSICKSKWDKSLSYPAGEYEYIDVIVEGERLLLDIDFRSEFEIARSTGTYKAILQSLPYIYVGKADRLGQIASIVSEAAKQSLKKKGMHFPPWRKADYMRAKWLSPYTRRTTTIQPQTTHTISTTNVDTDSDCGDLHLIFGDKTTPSHSHSHSHSSDFSNYSNGKLNDVLLTWQPPAVKPKSLDRSRPNAKPVTGLASLLKDHKP</sequence>
<evidence type="ECO:0008006" key="4">
    <source>
        <dbReference type="Google" id="ProtNLM"/>
    </source>
</evidence>
<feature type="region of interest" description="Disordered" evidence="1">
    <location>
        <begin position="368"/>
        <end position="392"/>
    </location>
</feature>
<dbReference type="PANTHER" id="PTHR31579:SF1">
    <property type="entry name" value="OS03G0796600 PROTEIN"/>
    <property type="match status" value="1"/>
</dbReference>
<gene>
    <name evidence="2" type="ORF">CFP56_002920</name>
</gene>
<accession>A0AAW0IJ90</accession>
<proteinExistence type="predicted"/>
<evidence type="ECO:0000256" key="1">
    <source>
        <dbReference type="SAM" id="MobiDB-lite"/>
    </source>
</evidence>
<reference evidence="2 3" key="1">
    <citation type="journal article" date="2018" name="Sci. Data">
        <title>The draft genome sequence of cork oak.</title>
        <authorList>
            <person name="Ramos A.M."/>
            <person name="Usie A."/>
            <person name="Barbosa P."/>
            <person name="Barros P.M."/>
            <person name="Capote T."/>
            <person name="Chaves I."/>
            <person name="Simoes F."/>
            <person name="Abreu I."/>
            <person name="Carrasquinho I."/>
            <person name="Faro C."/>
            <person name="Guimaraes J.B."/>
            <person name="Mendonca D."/>
            <person name="Nobrega F."/>
            <person name="Rodrigues L."/>
            <person name="Saibo N.J.M."/>
            <person name="Varela M.C."/>
            <person name="Egas C."/>
            <person name="Matos J."/>
            <person name="Miguel C.M."/>
            <person name="Oliveira M.M."/>
            <person name="Ricardo C.P."/>
            <person name="Goncalves S."/>
        </authorList>
    </citation>
    <scope>NUCLEOTIDE SEQUENCE [LARGE SCALE GENOMIC DNA]</scope>
    <source>
        <strain evidence="3">cv. HL8</strain>
    </source>
</reference>
<dbReference type="Proteomes" id="UP000237347">
    <property type="component" value="Unassembled WGS sequence"/>
</dbReference>
<dbReference type="EMBL" id="PKMF04001084">
    <property type="protein sequence ID" value="KAK7814605.1"/>
    <property type="molecule type" value="Genomic_DNA"/>
</dbReference>
<dbReference type="InterPro" id="IPR006502">
    <property type="entry name" value="PDDEXK-like"/>
</dbReference>
<dbReference type="Pfam" id="PF04720">
    <property type="entry name" value="PDDEXK_6"/>
    <property type="match status" value="2"/>
</dbReference>
<organism evidence="2 3">
    <name type="scientific">Quercus suber</name>
    <name type="common">Cork oak</name>
    <dbReference type="NCBI Taxonomy" id="58331"/>
    <lineage>
        <taxon>Eukaryota</taxon>
        <taxon>Viridiplantae</taxon>
        <taxon>Streptophyta</taxon>
        <taxon>Embryophyta</taxon>
        <taxon>Tracheophyta</taxon>
        <taxon>Spermatophyta</taxon>
        <taxon>Magnoliopsida</taxon>
        <taxon>eudicotyledons</taxon>
        <taxon>Gunneridae</taxon>
        <taxon>Pentapetalae</taxon>
        <taxon>rosids</taxon>
        <taxon>fabids</taxon>
        <taxon>Fagales</taxon>
        <taxon>Fagaceae</taxon>
        <taxon>Quercus</taxon>
    </lineage>
</organism>
<keyword evidence="3" id="KW-1185">Reference proteome</keyword>
<dbReference type="NCBIfam" id="TIGR01615">
    <property type="entry name" value="A_thal_3542"/>
    <property type="match status" value="2"/>
</dbReference>
<feature type="region of interest" description="Disordered" evidence="1">
    <location>
        <begin position="626"/>
        <end position="653"/>
    </location>
</feature>
<protein>
    <recommendedName>
        <fullName evidence="4">DNA-directed RNA polymerase</fullName>
    </recommendedName>
</protein>
<dbReference type="AlphaFoldDB" id="A0AAW0IJ90"/>
<evidence type="ECO:0000313" key="2">
    <source>
        <dbReference type="EMBL" id="KAK7814605.1"/>
    </source>
</evidence>
<name>A0AAW0IJ90_QUESU</name>